<evidence type="ECO:0000256" key="3">
    <source>
        <dbReference type="SAM" id="MobiDB-lite"/>
    </source>
</evidence>
<dbReference type="EMBL" id="QEAO01000011">
    <property type="protein sequence ID" value="TPX34871.1"/>
    <property type="molecule type" value="Genomic_DNA"/>
</dbReference>
<sequence length="1611" mass="177025">MLSTTGAHVSFHHLYDAGDPQAVPFYDGPNLASNAEQSVFLSLPTKRNAAHHLNAAPTTATHVLQGVKALGNGAKRAIARLGSATQIDIRDSASSASNAGDLLERSNSQARLLAPQYLDFKEILLPTILALVQPVPHVALNNSTNQPFGNTVPIKSHFPVRNPTSAYDNYNDLAADAEEEAEESRLQLLKTTELLLPTESQWYALNQMRIHAGAPERSFGGIEKLAHYYAQLVYLEQKFPFETGKMDVTFIWFEAFADDKKSSENPVTFHAEGQMLTILFRLVITSCIQYEKASVLYNMGSIFSQLAAGEQLWTSAGKKHASAYFQKAAGVFIFIRDALCNRYRIRVDKSSDVSEQTLTASAQLMLAQALECFYGKATEDHVSSPITAQIAAQCADYYQIAQRSAKSNNGFGKIRYPREWVSQMKTKYLLLTAIAHFHTPSTLPAAMQVAERVTRLTVARGYAFQASKAARDTSAVLRDVVDAYTEVIVNALLATDSANFDLHHQTTVDVRLLVPIKRPSDPLVAPPTATNVLGPLNRFQDLFHAVIAPNHHEDVRNFLQDCGRIVEAGRIELSNSVVEIDAKVAALGLSLASSKAEDDGKDGGATTSEDAFQRANPAMLIEQIKVYQKEEVVISSEEMIKNLRRLQEIIGGNLQESLQILDRIEIASLGDSNLVNQVSILRQSAVEMTDVMRERKLKLEDLYLLYETEIAEFSPLGWSEEKLKAILPCLDTPSATLDDTRSRLTAARLERGIFLAKISDTRAECLKKFEEVQNFGTGLDVLKTGEDLDVSAALNARRKQLKVLEDTIRQTRKEKDELLAKIESLTKSIMRDTAGVSEEEQSRAIVDSFKTTFAHYAVFREETQNEIKKCLRLREESAGILVRCHKFTGSKGSGDSRRSSPGRNREKLLPHPSGLDRDPMVTNMMASDSRPPSPYRENGRASTPHQSAPSSPTRVASSIPGVKVPAPMSPATSADSSPDVIMPDSKATEEIRQALQEALPHEGRFDVYTLGSLPGHPSDPQVESTEDYMKRLISTQQAEIERLGALHKNHEAHIRELQKQQRTSSWAALEALASSKSHPDLMDAAQEPLYKQQPTRSEFLEQRPAGSKRAQLLEVKRRPSGAPIKYVSATGNEHYQRPPRIETARVIVPPATGIASFSPTKSTEKMKSGFLKFWNASGRDADASSSAPIQHQDPESNAQARPPHIVRRPSLHRPTNNNIALEPSSRKTSYATAIEILHNGQRVPSGFNRRVSDMSAFGAAAEDVIIDNGSDLHSSELNFFEVEDAHPDPAVEARYETLIRQIQRLRSENVVIRQSSAKDARKLRKVLAMMDAQDHVKDSVTNHAAATAPVSRSATLPVRYPSVSGLFEQEQARSSNHDSRHPTQLQEWVAEQRRALSERGGGETVNVAQKFEPSSPRKPVSHNYNQEPTPPSSTFRPPQQQHQFAMYGNNTQAQNHALSTVASVAAAAAAAGVHVAQTGQTVMMMSYGETFPESMMMHRKRNPVASMATAEYSKVESGTTGRMYTKTRNAVGGGNGAKGKYPFDKGDSGIGASGASLSNTTDDGARVPKVVKRSEGKKGPLDPYSKMKRDNDQVVGQLASLPPSSSASTDA</sequence>
<dbReference type="InterPro" id="IPR038499">
    <property type="entry name" value="BRO1_sf"/>
</dbReference>
<dbReference type="PROSITE" id="PS51180">
    <property type="entry name" value="BRO1"/>
    <property type="match status" value="1"/>
</dbReference>
<dbReference type="RefSeq" id="XP_031025509.1">
    <property type="nucleotide sequence ID" value="XM_031168580.1"/>
</dbReference>
<dbReference type="Pfam" id="PF03097">
    <property type="entry name" value="BRO1"/>
    <property type="match status" value="1"/>
</dbReference>
<feature type="compositionally biased region" description="Basic and acidic residues" evidence="3">
    <location>
        <begin position="1572"/>
        <end position="1592"/>
    </location>
</feature>
<dbReference type="InterPro" id="IPR004328">
    <property type="entry name" value="BRO1_dom"/>
</dbReference>
<evidence type="ECO:0000313" key="6">
    <source>
        <dbReference type="Proteomes" id="UP000319731"/>
    </source>
</evidence>
<feature type="compositionally biased region" description="Basic and acidic residues" evidence="3">
    <location>
        <begin position="894"/>
        <end position="919"/>
    </location>
</feature>
<evidence type="ECO:0000256" key="2">
    <source>
        <dbReference type="SAM" id="Coils"/>
    </source>
</evidence>
<dbReference type="GO" id="GO:0005768">
    <property type="term" value="C:endosome"/>
    <property type="evidence" value="ECO:0007669"/>
    <property type="project" value="TreeGrafter"/>
</dbReference>
<feature type="region of interest" description="Disordered" evidence="3">
    <location>
        <begin position="886"/>
        <end position="979"/>
    </location>
</feature>
<proteinExistence type="predicted"/>
<dbReference type="PANTHER" id="PTHR23030:SF30">
    <property type="entry name" value="TYROSINE-PROTEIN PHOSPHATASE NON-RECEPTOR TYPE 23"/>
    <property type="match status" value="1"/>
</dbReference>
<gene>
    <name evidence="5" type="ORF">SmJEL517_g02652</name>
</gene>
<feature type="region of interest" description="Disordered" evidence="3">
    <location>
        <begin position="1552"/>
        <end position="1611"/>
    </location>
</feature>
<feature type="coiled-coil region" evidence="2">
    <location>
        <begin position="794"/>
        <end position="828"/>
    </location>
</feature>
<evidence type="ECO:0000259" key="4">
    <source>
        <dbReference type="PROSITE" id="PS51180"/>
    </source>
</evidence>
<feature type="compositionally biased region" description="Low complexity" evidence="3">
    <location>
        <begin position="1598"/>
        <end position="1611"/>
    </location>
</feature>
<feature type="compositionally biased region" description="Polar residues" evidence="3">
    <location>
        <begin position="940"/>
        <end position="956"/>
    </location>
</feature>
<dbReference type="STRING" id="1806994.A0A507C5T9"/>
<dbReference type="GeneID" id="42003877"/>
<organism evidence="5 6">
    <name type="scientific">Synchytrium microbalum</name>
    <dbReference type="NCBI Taxonomy" id="1806994"/>
    <lineage>
        <taxon>Eukaryota</taxon>
        <taxon>Fungi</taxon>
        <taxon>Fungi incertae sedis</taxon>
        <taxon>Chytridiomycota</taxon>
        <taxon>Chytridiomycota incertae sedis</taxon>
        <taxon>Chytridiomycetes</taxon>
        <taxon>Synchytriales</taxon>
        <taxon>Synchytriaceae</taxon>
        <taxon>Synchytrium</taxon>
    </lineage>
</organism>
<feature type="compositionally biased region" description="Polar residues" evidence="3">
    <location>
        <begin position="1422"/>
        <end position="1440"/>
    </location>
</feature>
<protein>
    <recommendedName>
        <fullName evidence="1">BRO domain-containing protein 1</fullName>
    </recommendedName>
</protein>
<dbReference type="Gene3D" id="1.25.40.280">
    <property type="entry name" value="alix/aip1 like domains"/>
    <property type="match status" value="1"/>
</dbReference>
<dbReference type="PANTHER" id="PTHR23030">
    <property type="entry name" value="PCD6 INTERACTING PROTEIN-RELATED"/>
    <property type="match status" value="1"/>
</dbReference>
<name>A0A507C5T9_9FUNG</name>
<comment type="caution">
    <text evidence="5">The sequence shown here is derived from an EMBL/GenBank/DDBJ whole genome shotgun (WGS) entry which is preliminary data.</text>
</comment>
<feature type="region of interest" description="Disordered" evidence="3">
    <location>
        <begin position="1395"/>
        <end position="1440"/>
    </location>
</feature>
<dbReference type="SMART" id="SM01041">
    <property type="entry name" value="BRO1"/>
    <property type="match status" value="1"/>
</dbReference>
<evidence type="ECO:0000256" key="1">
    <source>
        <dbReference type="ARBA" id="ARBA00041284"/>
    </source>
</evidence>
<feature type="coiled-coil region" evidence="2">
    <location>
        <begin position="167"/>
        <end position="194"/>
    </location>
</feature>
<dbReference type="OrthoDB" id="64867at2759"/>
<dbReference type="Proteomes" id="UP000319731">
    <property type="component" value="Unassembled WGS sequence"/>
</dbReference>
<keyword evidence="2" id="KW-0175">Coiled coil</keyword>
<dbReference type="GO" id="GO:0043328">
    <property type="term" value="P:protein transport to vacuole involved in ubiquitin-dependent protein catabolic process via the multivesicular body sorting pathway"/>
    <property type="evidence" value="ECO:0007669"/>
    <property type="project" value="TreeGrafter"/>
</dbReference>
<keyword evidence="6" id="KW-1185">Reference proteome</keyword>
<accession>A0A507C5T9</accession>
<evidence type="ECO:0000313" key="5">
    <source>
        <dbReference type="EMBL" id="TPX34871.1"/>
    </source>
</evidence>
<feature type="domain" description="BRO1" evidence="4">
    <location>
        <begin position="111"/>
        <end position="618"/>
    </location>
</feature>
<feature type="region of interest" description="Disordered" evidence="3">
    <location>
        <begin position="1181"/>
        <end position="1225"/>
    </location>
</feature>
<reference evidence="5 6" key="1">
    <citation type="journal article" date="2019" name="Sci. Rep.">
        <title>Comparative genomics of chytrid fungi reveal insights into the obligate biotrophic and pathogenic lifestyle of Synchytrium endobioticum.</title>
        <authorList>
            <person name="van de Vossenberg B.T.L.H."/>
            <person name="Warris S."/>
            <person name="Nguyen H.D.T."/>
            <person name="van Gent-Pelzer M.P.E."/>
            <person name="Joly D.L."/>
            <person name="van de Geest H.C."/>
            <person name="Bonants P.J.M."/>
            <person name="Smith D.S."/>
            <person name="Levesque C.A."/>
            <person name="van der Lee T.A.J."/>
        </authorList>
    </citation>
    <scope>NUCLEOTIDE SEQUENCE [LARGE SCALE GENOMIC DNA]</scope>
    <source>
        <strain evidence="5 6">JEL517</strain>
    </source>
</reference>